<accession>A0A9E7GYA8</accession>
<comment type="similarity">
    <text evidence="1">Belongs to the 'GDSL' lipolytic enzyme family.</text>
</comment>
<evidence type="ECO:0000256" key="1">
    <source>
        <dbReference type="ARBA" id="ARBA00008668"/>
    </source>
</evidence>
<keyword evidence="3" id="KW-0732">Signal</keyword>
<dbReference type="PANTHER" id="PTHR22835">
    <property type="entry name" value="ZINC FINGER FYVE DOMAIN CONTAINING PROTEIN"/>
    <property type="match status" value="1"/>
</dbReference>
<reference evidence="4" key="1">
    <citation type="submission" date="2022-05" db="EMBL/GenBank/DDBJ databases">
        <title>The Musa troglodytarum L. genome provides insights into the mechanism of non-climacteric behaviour and enrichment of carotenoids.</title>
        <authorList>
            <person name="Wang J."/>
        </authorList>
    </citation>
    <scope>NUCLEOTIDE SEQUENCE</scope>
    <source>
        <tissue evidence="4">Leaf</tissue>
    </source>
</reference>
<sequence>MKLLVLFFVLTSSFDISFSQRYNALFNFGDSLSDTGNVVISSLPYGMTYFGRATGRASDGRLVIDFIAEGIGLPHLPPNTAKNVSFHRGVNFAFIAAPALPFEFYHERGLSKGLWVSRSCCLPSAARRKVSCDPMSCILISPSSSYMCSSTHHEIVGDADCKDFLSKSLVVFGEFGGNDYNTGIFGGLPVLEVRSTFVPRITQAIAEGVERLIGLGAVDLIVPSVLPVGCFPLYLTLYSSSNPEDYGPRSGCARKLNALSWYHNALLRRQRNRLRQKYPTVSIR</sequence>
<dbReference type="GO" id="GO:0016788">
    <property type="term" value="F:hydrolase activity, acting on ester bonds"/>
    <property type="evidence" value="ECO:0007669"/>
    <property type="project" value="InterPro"/>
</dbReference>
<name>A0A9E7GYA8_9LILI</name>
<evidence type="ECO:0000313" key="4">
    <source>
        <dbReference type="EMBL" id="URE20492.1"/>
    </source>
</evidence>
<dbReference type="Proteomes" id="UP001055439">
    <property type="component" value="Chromosome 7"/>
</dbReference>
<keyword evidence="2" id="KW-0325">Glycoprotein</keyword>
<protein>
    <submittedName>
        <fullName evidence="4">GDSL esterase lipase</fullName>
    </submittedName>
</protein>
<dbReference type="Pfam" id="PF00657">
    <property type="entry name" value="Lipase_GDSL"/>
    <property type="match status" value="1"/>
</dbReference>
<organism evidence="4 5">
    <name type="scientific">Musa troglodytarum</name>
    <name type="common">fe'i banana</name>
    <dbReference type="NCBI Taxonomy" id="320322"/>
    <lineage>
        <taxon>Eukaryota</taxon>
        <taxon>Viridiplantae</taxon>
        <taxon>Streptophyta</taxon>
        <taxon>Embryophyta</taxon>
        <taxon>Tracheophyta</taxon>
        <taxon>Spermatophyta</taxon>
        <taxon>Magnoliopsida</taxon>
        <taxon>Liliopsida</taxon>
        <taxon>Zingiberales</taxon>
        <taxon>Musaceae</taxon>
        <taxon>Musa</taxon>
    </lineage>
</organism>
<dbReference type="InterPro" id="IPR036514">
    <property type="entry name" value="SGNH_hydro_sf"/>
</dbReference>
<dbReference type="EMBL" id="CP097509">
    <property type="protein sequence ID" value="URE20492.1"/>
    <property type="molecule type" value="Genomic_DNA"/>
</dbReference>
<evidence type="ECO:0000313" key="5">
    <source>
        <dbReference type="Proteomes" id="UP001055439"/>
    </source>
</evidence>
<gene>
    <name evidence="4" type="ORF">MUK42_11598</name>
</gene>
<dbReference type="PANTHER" id="PTHR22835:SF659">
    <property type="entry name" value="GDSL LIPASE_ACYLHYDROLASE, PUTATIVE (AFU_ORTHOLOGUE AFUA_2G00510)-RELATED"/>
    <property type="match status" value="1"/>
</dbReference>
<dbReference type="AlphaFoldDB" id="A0A9E7GYA8"/>
<dbReference type="OrthoDB" id="1600564at2759"/>
<feature type="signal peptide" evidence="3">
    <location>
        <begin position="1"/>
        <end position="19"/>
    </location>
</feature>
<evidence type="ECO:0000256" key="2">
    <source>
        <dbReference type="ARBA" id="ARBA00023180"/>
    </source>
</evidence>
<proteinExistence type="inferred from homology"/>
<feature type="chain" id="PRO_5039329788" evidence="3">
    <location>
        <begin position="20"/>
        <end position="284"/>
    </location>
</feature>
<evidence type="ECO:0000256" key="3">
    <source>
        <dbReference type="SAM" id="SignalP"/>
    </source>
</evidence>
<dbReference type="InterPro" id="IPR001087">
    <property type="entry name" value="GDSL"/>
</dbReference>
<dbReference type="Gene3D" id="3.40.50.1110">
    <property type="entry name" value="SGNH hydrolase"/>
    <property type="match status" value="1"/>
</dbReference>
<keyword evidence="5" id="KW-1185">Reference proteome</keyword>